<comment type="caution">
    <text evidence="4">The sequence shown here is derived from an EMBL/GenBank/DDBJ whole genome shotgun (WGS) entry which is preliminary data.</text>
</comment>
<reference evidence="4" key="1">
    <citation type="journal article" date="2020" name="mSystems">
        <title>Genome- and Community-Level Interaction Insights into Carbon Utilization and Element Cycling Functions of Hydrothermarchaeota in Hydrothermal Sediment.</title>
        <authorList>
            <person name="Zhou Z."/>
            <person name="Liu Y."/>
            <person name="Xu W."/>
            <person name="Pan J."/>
            <person name="Luo Z.H."/>
            <person name="Li M."/>
        </authorList>
    </citation>
    <scope>NUCLEOTIDE SEQUENCE [LARGE SCALE GENOMIC DNA]</scope>
    <source>
        <strain evidence="4">SpSt-479</strain>
    </source>
</reference>
<sequence>MIKTTEQQFDLINRAFTKQSEIYDEYESSNKILHWMRQQVYEVALKYLKSKDKILELNSGTGTDAVFFAKKGFDVVATDVSDGMIEKIQNKILKEKLSDKISVRQCSFTDLEKLYPQKFDFIFSNFGGLNCVDDLGKVTRHFPDFLNNGGRIMFVIMPPVCPWEIVQLLRGKIKFALRRFSKSGAKSNVEGVQFSTFYFSLYDFRKSLGNDFRIIHRQGLAVFTPIPQMENFPVKFPRFLKLLNRIDEKFSQYFPFNLIGDHLILVAEYNSVTI</sequence>
<dbReference type="SUPFAM" id="SSF53335">
    <property type="entry name" value="S-adenosyl-L-methionine-dependent methyltransferases"/>
    <property type="match status" value="1"/>
</dbReference>
<protein>
    <submittedName>
        <fullName evidence="4">Class I SAM-dependent methyltransferase</fullName>
    </submittedName>
</protein>
<dbReference type="PANTHER" id="PTHR43861:SF1">
    <property type="entry name" value="TRANS-ACONITATE 2-METHYLTRANSFERASE"/>
    <property type="match status" value="1"/>
</dbReference>
<dbReference type="Gene3D" id="3.40.50.150">
    <property type="entry name" value="Vaccinia Virus protein VP39"/>
    <property type="match status" value="1"/>
</dbReference>
<dbReference type="CDD" id="cd02440">
    <property type="entry name" value="AdoMet_MTases"/>
    <property type="match status" value="1"/>
</dbReference>
<dbReference type="InterPro" id="IPR041698">
    <property type="entry name" value="Methyltransf_25"/>
</dbReference>
<organism evidence="4">
    <name type="scientific">Ignavibacterium album</name>
    <dbReference type="NCBI Taxonomy" id="591197"/>
    <lineage>
        <taxon>Bacteria</taxon>
        <taxon>Pseudomonadati</taxon>
        <taxon>Ignavibacteriota</taxon>
        <taxon>Ignavibacteria</taxon>
        <taxon>Ignavibacteriales</taxon>
        <taxon>Ignavibacteriaceae</taxon>
        <taxon>Ignavibacterium</taxon>
    </lineage>
</organism>
<feature type="domain" description="Methyltransferase" evidence="3">
    <location>
        <begin position="54"/>
        <end position="150"/>
    </location>
</feature>
<evidence type="ECO:0000256" key="1">
    <source>
        <dbReference type="ARBA" id="ARBA00022603"/>
    </source>
</evidence>
<keyword evidence="2 4" id="KW-0808">Transferase</keyword>
<dbReference type="EMBL" id="DSUJ01000011">
    <property type="protein sequence ID" value="HFI92572.1"/>
    <property type="molecule type" value="Genomic_DNA"/>
</dbReference>
<gene>
    <name evidence="4" type="ORF">ENS31_13725</name>
</gene>
<dbReference type="Pfam" id="PF13649">
    <property type="entry name" value="Methyltransf_25"/>
    <property type="match status" value="1"/>
</dbReference>
<dbReference type="GO" id="GO:0032259">
    <property type="term" value="P:methylation"/>
    <property type="evidence" value="ECO:0007669"/>
    <property type="project" value="UniProtKB-KW"/>
</dbReference>
<accession>A0A7V2ZM89</accession>
<evidence type="ECO:0000256" key="2">
    <source>
        <dbReference type="ARBA" id="ARBA00022679"/>
    </source>
</evidence>
<proteinExistence type="predicted"/>
<evidence type="ECO:0000313" key="4">
    <source>
        <dbReference type="EMBL" id="HFI92572.1"/>
    </source>
</evidence>
<keyword evidence="1 4" id="KW-0489">Methyltransferase</keyword>
<dbReference type="AlphaFoldDB" id="A0A7V2ZM89"/>
<dbReference type="GO" id="GO:0008168">
    <property type="term" value="F:methyltransferase activity"/>
    <property type="evidence" value="ECO:0007669"/>
    <property type="project" value="UniProtKB-KW"/>
</dbReference>
<name>A0A7V2ZM89_9BACT</name>
<evidence type="ECO:0000259" key="3">
    <source>
        <dbReference type="Pfam" id="PF13649"/>
    </source>
</evidence>
<dbReference type="PANTHER" id="PTHR43861">
    <property type="entry name" value="TRANS-ACONITATE 2-METHYLTRANSFERASE-RELATED"/>
    <property type="match status" value="1"/>
</dbReference>
<dbReference type="InterPro" id="IPR029063">
    <property type="entry name" value="SAM-dependent_MTases_sf"/>
</dbReference>